<name>A0A2H1WVM1_SPOFR</name>
<proteinExistence type="predicted"/>
<reference evidence="1" key="1">
    <citation type="submission" date="2016-07" db="EMBL/GenBank/DDBJ databases">
        <authorList>
            <person name="Bretaudeau A."/>
        </authorList>
    </citation>
    <scope>NUCLEOTIDE SEQUENCE</scope>
    <source>
        <strain evidence="1">Rice</strain>
        <tissue evidence="1">Whole body</tissue>
    </source>
</reference>
<gene>
    <name evidence="1" type="ORF">SFRICE_036230</name>
</gene>
<dbReference type="EMBL" id="ODYU01010997">
    <property type="protein sequence ID" value="SOQ56464.1"/>
    <property type="molecule type" value="Genomic_DNA"/>
</dbReference>
<dbReference type="AlphaFoldDB" id="A0A2H1WVM1"/>
<organism evidence="1">
    <name type="scientific">Spodoptera frugiperda</name>
    <name type="common">Fall armyworm</name>
    <dbReference type="NCBI Taxonomy" id="7108"/>
    <lineage>
        <taxon>Eukaryota</taxon>
        <taxon>Metazoa</taxon>
        <taxon>Ecdysozoa</taxon>
        <taxon>Arthropoda</taxon>
        <taxon>Hexapoda</taxon>
        <taxon>Insecta</taxon>
        <taxon>Pterygota</taxon>
        <taxon>Neoptera</taxon>
        <taxon>Endopterygota</taxon>
        <taxon>Lepidoptera</taxon>
        <taxon>Glossata</taxon>
        <taxon>Ditrysia</taxon>
        <taxon>Noctuoidea</taxon>
        <taxon>Noctuidae</taxon>
        <taxon>Amphipyrinae</taxon>
        <taxon>Spodoptera</taxon>
    </lineage>
</organism>
<accession>A0A2H1WVM1</accession>
<sequence length="142" mass="16533">MDDTSAQIRRQRHAFYPRKGRQKYTVRHEMPLNNTHPLFTFCVIVCYSPIPRATTEKFFEKPKIKPQQLFASTGNRTRDPYSGSRTCNPSTNEAGFKGCRGIGDWEHWEGGNWDSGTLTHTTTYDASVVSRRFPVRPWYHFD</sequence>
<evidence type="ECO:0000313" key="1">
    <source>
        <dbReference type="EMBL" id="SOQ56464.1"/>
    </source>
</evidence>
<protein>
    <submittedName>
        <fullName evidence="1">SFRICE_036230</fullName>
    </submittedName>
</protein>